<feature type="compositionally biased region" description="Pro residues" evidence="1">
    <location>
        <begin position="414"/>
        <end position="423"/>
    </location>
</feature>
<proteinExistence type="predicted"/>
<organism evidence="2 3">
    <name type="scientific">Leucocoprinus birnbaumii</name>
    <dbReference type="NCBI Taxonomy" id="56174"/>
    <lineage>
        <taxon>Eukaryota</taxon>
        <taxon>Fungi</taxon>
        <taxon>Dikarya</taxon>
        <taxon>Basidiomycota</taxon>
        <taxon>Agaricomycotina</taxon>
        <taxon>Agaricomycetes</taxon>
        <taxon>Agaricomycetidae</taxon>
        <taxon>Agaricales</taxon>
        <taxon>Agaricineae</taxon>
        <taxon>Agaricaceae</taxon>
        <taxon>Leucocoprinus</taxon>
    </lineage>
</organism>
<evidence type="ECO:0000256" key="1">
    <source>
        <dbReference type="SAM" id="MobiDB-lite"/>
    </source>
</evidence>
<reference evidence="2" key="1">
    <citation type="submission" date="2022-07" db="EMBL/GenBank/DDBJ databases">
        <title>Genome Sequence of Leucocoprinus birnbaumii.</title>
        <authorList>
            <person name="Buettner E."/>
        </authorList>
    </citation>
    <scope>NUCLEOTIDE SEQUENCE</scope>
    <source>
        <strain evidence="2">VT141</strain>
    </source>
</reference>
<feature type="compositionally biased region" description="Basic and acidic residues" evidence="1">
    <location>
        <begin position="340"/>
        <end position="352"/>
    </location>
</feature>
<feature type="compositionally biased region" description="Low complexity" evidence="1">
    <location>
        <begin position="135"/>
        <end position="181"/>
    </location>
</feature>
<accession>A0AAD5W749</accession>
<keyword evidence="3" id="KW-1185">Reference proteome</keyword>
<dbReference type="AlphaFoldDB" id="A0AAD5W749"/>
<dbReference type="EMBL" id="JANIEX010000003">
    <property type="protein sequence ID" value="KAJ3576854.1"/>
    <property type="molecule type" value="Genomic_DNA"/>
</dbReference>
<feature type="region of interest" description="Disordered" evidence="1">
    <location>
        <begin position="402"/>
        <end position="449"/>
    </location>
</feature>
<feature type="compositionally biased region" description="Polar residues" evidence="1">
    <location>
        <begin position="117"/>
        <end position="134"/>
    </location>
</feature>
<feature type="compositionally biased region" description="Acidic residues" evidence="1">
    <location>
        <begin position="270"/>
        <end position="280"/>
    </location>
</feature>
<dbReference type="Proteomes" id="UP001213000">
    <property type="component" value="Unassembled WGS sequence"/>
</dbReference>
<protein>
    <submittedName>
        <fullName evidence="2">Uncharacterized protein</fullName>
    </submittedName>
</protein>
<comment type="caution">
    <text evidence="2">The sequence shown here is derived from an EMBL/GenBank/DDBJ whole genome shotgun (WGS) entry which is preliminary data.</text>
</comment>
<sequence length="449" mass="47809">MTGATINDEKELPACPVDELSVPVASIKRTDRTGGEDEEDSLPTPTLPSLDSSVTSSSSSSSASSSPSISPSSSITTDTSVASDTRPQGVHMADKHAQERHKVDERAPGLTDDDNAIVSTSNPDSDTVDSATINPNTTSITTPTSEPSTPASSSSTSLPGPTPFSSSTPSSTSPSTTNVNDQGGGGDSNNGLTSLLRPRPQMNQNLNVKFAPLPELAPRKRKSSTPLGMAARSQLARRRRMTYQDSYDDDGTYEESYRTPPPKRMNPPEISEEEDPEGDASQEKKKKSKKKKEGEEGERREKKVKKEGEVEEEEDPLAALAKKMGRAGKHLWKKMASSGKVEKTDGGDETKKMKAGPVVVIGATTSELGDERRREGDGAVWIEEVGEQCRRLQEMRINGSIEAEASLRQAASTPLPPSDPPTPIDTTPTKTQAPNGGFPTPPTIVVSAA</sequence>
<evidence type="ECO:0000313" key="3">
    <source>
        <dbReference type="Proteomes" id="UP001213000"/>
    </source>
</evidence>
<feature type="compositionally biased region" description="Basic residues" evidence="1">
    <location>
        <begin position="323"/>
        <end position="333"/>
    </location>
</feature>
<feature type="compositionally biased region" description="Basic and acidic residues" evidence="1">
    <location>
        <begin position="92"/>
        <end position="107"/>
    </location>
</feature>
<name>A0AAD5W749_9AGAR</name>
<feature type="region of interest" description="Disordered" evidence="1">
    <location>
        <begin position="1"/>
        <end position="358"/>
    </location>
</feature>
<feature type="compositionally biased region" description="Basic and acidic residues" evidence="1">
    <location>
        <begin position="292"/>
        <end position="308"/>
    </location>
</feature>
<feature type="compositionally biased region" description="Low complexity" evidence="1">
    <location>
        <begin position="42"/>
        <end position="80"/>
    </location>
</feature>
<evidence type="ECO:0000313" key="2">
    <source>
        <dbReference type="EMBL" id="KAJ3576854.1"/>
    </source>
</evidence>
<gene>
    <name evidence="2" type="ORF">NP233_g138</name>
</gene>